<feature type="transmembrane region" description="Helical" evidence="1">
    <location>
        <begin position="274"/>
        <end position="294"/>
    </location>
</feature>
<protein>
    <submittedName>
        <fullName evidence="2">Uncharacterized protein</fullName>
    </submittedName>
</protein>
<keyword evidence="1" id="KW-0472">Membrane</keyword>
<dbReference type="InterPro" id="IPR006477">
    <property type="entry name" value="Yir_bir_cir"/>
</dbReference>
<accession>V7PAA9</accession>
<dbReference type="Pfam" id="PF06022">
    <property type="entry name" value="Cir_Bir_Yir"/>
    <property type="match status" value="1"/>
</dbReference>
<keyword evidence="3" id="KW-1185">Reference proteome</keyword>
<evidence type="ECO:0000256" key="1">
    <source>
        <dbReference type="SAM" id="Phobius"/>
    </source>
</evidence>
<dbReference type="NCBIfam" id="TIGR01590">
    <property type="entry name" value="yir-bir-cir_Pla"/>
    <property type="match status" value="1"/>
</dbReference>
<feature type="transmembrane region" description="Helical" evidence="1">
    <location>
        <begin position="244"/>
        <end position="262"/>
    </location>
</feature>
<dbReference type="Proteomes" id="UP000018538">
    <property type="component" value="Unassembled WGS sequence"/>
</dbReference>
<dbReference type="EMBL" id="KI635819">
    <property type="protein sequence ID" value="ETB56491.1"/>
    <property type="molecule type" value="Genomic_DNA"/>
</dbReference>
<gene>
    <name evidence="2" type="ORF">YYC_05530</name>
</gene>
<keyword evidence="1" id="KW-0812">Transmembrane</keyword>
<evidence type="ECO:0000313" key="2">
    <source>
        <dbReference type="EMBL" id="ETB56491.1"/>
    </source>
</evidence>
<sequence length="329" mass="38708">MNDDICSNFVTLRTYLPDNLNESPSSFFNDSKNLKNYCDNGECNTEFDKIRAGFLWLLAQNCSISKKENYNENNINSFFLHIISWLSYKLNQKSEYYFTTINDFYTKHINDNEKYTSLITNGNTCTKLKELIDKRKDFLEINIYDMAKFYDAFKFLCSMYDNVETRAYDKMVDNAVHFVNKYTDLNDYYNVEGTTHSQILSTLSTNYNNFKAQHSSKITSSKQFPNLPTGRATKSFLRNSSIKISVIPMVFIFFGLLIYLGIVYKVNNNPNKNIIFKIYIITTKLTFIFYYFYISASKTQFKNQKNKEENKSLIYDSKSSDYFRNSNND</sequence>
<proteinExistence type="predicted"/>
<dbReference type="AlphaFoldDB" id="V7PAA9"/>
<reference evidence="2 3" key="1">
    <citation type="submission" date="2013-11" db="EMBL/GenBank/DDBJ databases">
        <title>The Genome Sequence of Plasmodium yoelii 17X.</title>
        <authorList>
            <consortium name="The Broad Institute Genomics Platform"/>
            <consortium name="The Broad Institute Genome Sequencing Center for Infectious Disease"/>
            <person name="Neafsey D."/>
            <person name="Adams J."/>
            <person name="Walker B."/>
            <person name="Young S.K."/>
            <person name="Zeng Q."/>
            <person name="Gargeya S."/>
            <person name="Fitzgerald M."/>
            <person name="Haas B."/>
            <person name="Abouelleil A."/>
            <person name="Alvarado L."/>
            <person name="Chapman S.B."/>
            <person name="Gainer-Dewar J."/>
            <person name="Goldberg J."/>
            <person name="Griggs A."/>
            <person name="Gujja S."/>
            <person name="Hansen M."/>
            <person name="Howarth C."/>
            <person name="Imamovic A."/>
            <person name="Ireland A."/>
            <person name="Larimer J."/>
            <person name="McCowan C."/>
            <person name="Murphy C."/>
            <person name="Pearson M."/>
            <person name="Poon T.W."/>
            <person name="Priest M."/>
            <person name="Roberts A."/>
            <person name="Saif S."/>
            <person name="Shea T."/>
            <person name="Sykes S."/>
            <person name="Wortman J."/>
            <person name="Nusbaum C."/>
            <person name="Birren B."/>
        </authorList>
    </citation>
    <scope>NUCLEOTIDE SEQUENCE [LARGE SCALE GENOMIC DNA]</scope>
    <source>
        <strain evidence="2 3">17X</strain>
    </source>
</reference>
<keyword evidence="1" id="KW-1133">Transmembrane helix</keyword>
<name>V7PAA9_PLAYE</name>
<dbReference type="OrthoDB" id="10344141at2759"/>
<organism evidence="2 3">
    <name type="scientific">Plasmodium yoelii 17X</name>
    <dbReference type="NCBI Taxonomy" id="1323249"/>
    <lineage>
        <taxon>Eukaryota</taxon>
        <taxon>Sar</taxon>
        <taxon>Alveolata</taxon>
        <taxon>Apicomplexa</taxon>
        <taxon>Aconoidasida</taxon>
        <taxon>Haemosporida</taxon>
        <taxon>Plasmodiidae</taxon>
        <taxon>Plasmodium</taxon>
        <taxon>Plasmodium (Vinckeia)</taxon>
    </lineage>
</organism>
<evidence type="ECO:0000313" key="3">
    <source>
        <dbReference type="Proteomes" id="UP000018538"/>
    </source>
</evidence>